<sequence length="100" mass="11226">GEDPEKYIRNFRQYCKVFELDPLADARTKVRTHGFFETCLKVINGLANNNALRNINANQFKGGALQIRNTVPANNNAIAIPLVPAHTEVILFSLIFVLDK</sequence>
<keyword evidence="2" id="KW-1185">Reference proteome</keyword>
<protein>
    <submittedName>
        <fullName evidence="1">17962_t:CDS:1</fullName>
    </submittedName>
</protein>
<dbReference type="EMBL" id="CAJVPV010018077">
    <property type="protein sequence ID" value="CAG8705361.1"/>
    <property type="molecule type" value="Genomic_DNA"/>
</dbReference>
<name>A0A9N9N5Z9_9GLOM</name>
<dbReference type="OrthoDB" id="2444320at2759"/>
<evidence type="ECO:0000313" key="2">
    <source>
        <dbReference type="Proteomes" id="UP000789342"/>
    </source>
</evidence>
<comment type="caution">
    <text evidence="1">The sequence shown here is derived from an EMBL/GenBank/DDBJ whole genome shotgun (WGS) entry which is preliminary data.</text>
</comment>
<accession>A0A9N9N5Z9</accession>
<reference evidence="1" key="1">
    <citation type="submission" date="2021-06" db="EMBL/GenBank/DDBJ databases">
        <authorList>
            <person name="Kallberg Y."/>
            <person name="Tangrot J."/>
            <person name="Rosling A."/>
        </authorList>
    </citation>
    <scope>NUCLEOTIDE SEQUENCE</scope>
    <source>
        <strain evidence="1">CL551</strain>
    </source>
</reference>
<dbReference type="AlphaFoldDB" id="A0A9N9N5Z9"/>
<feature type="non-terminal residue" evidence="1">
    <location>
        <position position="100"/>
    </location>
</feature>
<gene>
    <name evidence="1" type="ORF">AMORRO_LOCUS12369</name>
</gene>
<organism evidence="1 2">
    <name type="scientific">Acaulospora morrowiae</name>
    <dbReference type="NCBI Taxonomy" id="94023"/>
    <lineage>
        <taxon>Eukaryota</taxon>
        <taxon>Fungi</taxon>
        <taxon>Fungi incertae sedis</taxon>
        <taxon>Mucoromycota</taxon>
        <taxon>Glomeromycotina</taxon>
        <taxon>Glomeromycetes</taxon>
        <taxon>Diversisporales</taxon>
        <taxon>Acaulosporaceae</taxon>
        <taxon>Acaulospora</taxon>
    </lineage>
</organism>
<dbReference type="Proteomes" id="UP000789342">
    <property type="component" value="Unassembled WGS sequence"/>
</dbReference>
<evidence type="ECO:0000313" key="1">
    <source>
        <dbReference type="EMBL" id="CAG8705361.1"/>
    </source>
</evidence>
<proteinExistence type="predicted"/>